<dbReference type="EMBL" id="GAMC01011060">
    <property type="protein sequence ID" value="JAB95495.1"/>
    <property type="molecule type" value="mRNA"/>
</dbReference>
<evidence type="ECO:0000256" key="4">
    <source>
        <dbReference type="ARBA" id="ARBA00022771"/>
    </source>
</evidence>
<reference evidence="12" key="2">
    <citation type="journal article" date="2014" name="BMC Genomics">
        <title>A genomic perspective to assessing quality of mass-reared SIT flies used in Mediterranean fruit fly (Ceratitis capitata) eradication in California.</title>
        <authorList>
            <person name="Calla B."/>
            <person name="Hall B."/>
            <person name="Hou S."/>
            <person name="Geib S.M."/>
        </authorList>
    </citation>
    <scope>NUCLEOTIDE SEQUENCE</scope>
</reference>
<organism evidence="12">
    <name type="scientific">Ceratitis capitata</name>
    <name type="common">Mediterranean fruit fly</name>
    <name type="synonym">Tephritis capitata</name>
    <dbReference type="NCBI Taxonomy" id="7213"/>
    <lineage>
        <taxon>Eukaryota</taxon>
        <taxon>Metazoa</taxon>
        <taxon>Ecdysozoa</taxon>
        <taxon>Arthropoda</taxon>
        <taxon>Hexapoda</taxon>
        <taxon>Insecta</taxon>
        <taxon>Pterygota</taxon>
        <taxon>Neoptera</taxon>
        <taxon>Endopterygota</taxon>
        <taxon>Diptera</taxon>
        <taxon>Brachycera</taxon>
        <taxon>Muscomorpha</taxon>
        <taxon>Tephritoidea</taxon>
        <taxon>Tephritidae</taxon>
        <taxon>Ceratitis</taxon>
        <taxon>Ceratitis</taxon>
    </lineage>
</organism>
<dbReference type="GO" id="GO:0008270">
    <property type="term" value="F:zinc ion binding"/>
    <property type="evidence" value="ECO:0007669"/>
    <property type="project" value="UniProtKB-KW"/>
</dbReference>
<dbReference type="Pfam" id="PF08518">
    <property type="entry name" value="GIT_SHD"/>
    <property type="match status" value="2"/>
</dbReference>
<keyword evidence="1" id="KW-0343">GTPase activation</keyword>
<dbReference type="GO" id="GO:0008277">
    <property type="term" value="P:regulation of G protein-coupled receptor signaling pathway"/>
    <property type="evidence" value="ECO:0007669"/>
    <property type="project" value="TreeGrafter"/>
</dbReference>
<dbReference type="GO" id="GO:0005096">
    <property type="term" value="F:GTPase activator activity"/>
    <property type="evidence" value="ECO:0007669"/>
    <property type="project" value="UniProtKB-KW"/>
</dbReference>
<feature type="coiled-coil region" evidence="9">
    <location>
        <begin position="479"/>
        <end position="506"/>
    </location>
</feature>
<dbReference type="EMBL" id="GAMC01011062">
    <property type="protein sequence ID" value="JAB95493.1"/>
    <property type="molecule type" value="mRNA"/>
</dbReference>
<keyword evidence="6 7" id="KW-0040">ANK repeat</keyword>
<feature type="domain" description="Arf-GAP" evidence="11">
    <location>
        <begin position="38"/>
        <end position="173"/>
    </location>
</feature>
<dbReference type="PANTHER" id="PTHR46097">
    <property type="entry name" value="G PROTEIN-COUPLED RECEPTOR KINASE INTERACTING ARFGAP"/>
    <property type="match status" value="1"/>
</dbReference>
<dbReference type="Gene3D" id="1.10.220.150">
    <property type="entry name" value="Arf GTPase activating protein"/>
    <property type="match status" value="1"/>
</dbReference>
<dbReference type="Pfam" id="PF12796">
    <property type="entry name" value="Ank_2"/>
    <property type="match status" value="1"/>
</dbReference>
<dbReference type="GO" id="GO:0007420">
    <property type="term" value="P:brain development"/>
    <property type="evidence" value="ECO:0007669"/>
    <property type="project" value="InterPro"/>
</dbReference>
<dbReference type="InterPro" id="IPR002110">
    <property type="entry name" value="Ankyrin_rpt"/>
</dbReference>
<evidence type="ECO:0000259" key="11">
    <source>
        <dbReference type="PROSITE" id="PS50115"/>
    </source>
</evidence>
<evidence type="ECO:0000256" key="9">
    <source>
        <dbReference type="SAM" id="Coils"/>
    </source>
</evidence>
<dbReference type="OrthoDB" id="5588096at2759"/>
<evidence type="ECO:0000256" key="5">
    <source>
        <dbReference type="ARBA" id="ARBA00022833"/>
    </source>
</evidence>
<evidence type="ECO:0000256" key="8">
    <source>
        <dbReference type="PROSITE-ProRule" id="PRU00288"/>
    </source>
</evidence>
<dbReference type="PROSITE" id="PS50297">
    <property type="entry name" value="ANK_REP_REGION"/>
    <property type="match status" value="1"/>
</dbReference>
<dbReference type="GO" id="GO:0031267">
    <property type="term" value="F:small GTPase binding"/>
    <property type="evidence" value="ECO:0007669"/>
    <property type="project" value="TreeGrafter"/>
</dbReference>
<gene>
    <name evidence="12" type="primary">GIT1</name>
</gene>
<evidence type="ECO:0000256" key="2">
    <source>
        <dbReference type="ARBA" id="ARBA00022723"/>
    </source>
</evidence>
<dbReference type="CDD" id="cd08833">
    <property type="entry name" value="ArfGap_GIT"/>
    <property type="match status" value="1"/>
</dbReference>
<dbReference type="AlphaFoldDB" id="W8BA04"/>
<dbReference type="PROSITE" id="PS50115">
    <property type="entry name" value="ARFGAP"/>
    <property type="match status" value="1"/>
</dbReference>
<dbReference type="InterPro" id="IPR013724">
    <property type="entry name" value="GIT_SHD"/>
</dbReference>
<dbReference type="Gene3D" id="1.20.120.330">
    <property type="entry name" value="Nucleotidyltransferases domain 2"/>
    <property type="match status" value="1"/>
</dbReference>
<feature type="repeat" description="ANK" evidence="7">
    <location>
        <begin position="219"/>
        <end position="251"/>
    </location>
</feature>
<reference evidence="12" key="1">
    <citation type="submission" date="2013-07" db="EMBL/GenBank/DDBJ databases">
        <authorList>
            <person name="Geib S."/>
        </authorList>
    </citation>
    <scope>NUCLEOTIDE SEQUENCE</scope>
</reference>
<sequence length="727" mass="81724">MCFANTIVETHKKFITPKEGGVYIHTKAEHREICDKNPNLYNMSRTKSRLQIEVCGDCGASDPSWASINRGILLCSDCCSVHRSLGRHISMVKSLRQGTWEPSVLNFVNSLNAHGANSVWEHHLLDTNSSKNDKGMPRVRKPNPKDPLHPVKSDFIKSKHVNLVFVLKSNLQEEGIISGVNLENELSRQLHASVRTSNLETSLRLLVQGANPNYFHEEKRSTPLHVAAKFGQASQIELLIANGADINAIDGNGLTPLEVAKSNNHNVIAERLLDSLYEVTDRIIMFLGGKKPDHSSGCHLIIPETNNTEISEQLTIARNRLQVVPNKMFEELVMDLYDEVDRRENEAIWATSTLNGENVAVPFLPANPFLSATRNQGRQKLARFSRKEFAGLLTDVLCDARRRQKIASLRPLDTPNLNSFYNPPLLNENELELSDDEPIYDPVASDDDYAPIPPISQQAIVHQTPDEPQHEVQTLLRQINDYKYVINQLKSTVEKLSSENSELKSKFSNASVDCTINETVVHHDSLRTDINGVENGSESLSLPEEAGNGAIITDSNSSSSSSANSSNQSTIKRPASMYERRIAPSLFKPSVDCRTTTSMYQMAADKPFSEELKHRTDFVTRRVKELVAIMQDLPSNKDELVPCGERVRSAVMELISIFTTPSNYNETIRDMLKTLTRYNILMPHECENLLKSYTLDEKTAIDKYNNEVRECAYYIVSSMKTLVMQFE</sequence>
<dbReference type="GO" id="GO:0036465">
    <property type="term" value="P:synaptic vesicle recycling"/>
    <property type="evidence" value="ECO:0007669"/>
    <property type="project" value="TreeGrafter"/>
</dbReference>
<keyword evidence="5" id="KW-0862">Zinc</keyword>
<accession>W8BA04</accession>
<dbReference type="Pfam" id="PF12205">
    <property type="entry name" value="GIT1_C"/>
    <property type="match status" value="1"/>
</dbReference>
<dbReference type="GO" id="GO:0032012">
    <property type="term" value="P:regulation of ARF protein signal transduction"/>
    <property type="evidence" value="ECO:0007669"/>
    <property type="project" value="InterPro"/>
</dbReference>
<evidence type="ECO:0000256" key="10">
    <source>
        <dbReference type="SAM" id="MobiDB-lite"/>
    </source>
</evidence>
<protein>
    <submittedName>
        <fullName evidence="12">ARF GTPase-activating protein GIT1</fullName>
    </submittedName>
</protein>
<feature type="region of interest" description="Disordered" evidence="10">
    <location>
        <begin position="527"/>
        <end position="575"/>
    </location>
</feature>
<evidence type="ECO:0000256" key="3">
    <source>
        <dbReference type="ARBA" id="ARBA00022737"/>
    </source>
</evidence>
<feature type="compositionally biased region" description="Basic and acidic residues" evidence="10">
    <location>
        <begin position="127"/>
        <end position="136"/>
    </location>
</feature>
<dbReference type="Gene3D" id="1.25.40.20">
    <property type="entry name" value="Ankyrin repeat-containing domain"/>
    <property type="match status" value="1"/>
</dbReference>
<dbReference type="InterPro" id="IPR038508">
    <property type="entry name" value="ArfGAP_dom_sf"/>
</dbReference>
<dbReference type="SUPFAM" id="SSF57863">
    <property type="entry name" value="ArfGap/RecO-like zinc finger"/>
    <property type="match status" value="1"/>
</dbReference>
<dbReference type="GO" id="GO:0098793">
    <property type="term" value="C:presynapse"/>
    <property type="evidence" value="ECO:0007669"/>
    <property type="project" value="GOC"/>
</dbReference>
<dbReference type="SUPFAM" id="SSF48403">
    <property type="entry name" value="Ankyrin repeat"/>
    <property type="match status" value="1"/>
</dbReference>
<dbReference type="PROSITE" id="PS50088">
    <property type="entry name" value="ANK_REPEAT"/>
    <property type="match status" value="1"/>
</dbReference>
<dbReference type="InterPro" id="IPR001164">
    <property type="entry name" value="ArfGAP_dom"/>
</dbReference>
<dbReference type="InterPro" id="IPR047161">
    <property type="entry name" value="GIT-like"/>
</dbReference>
<dbReference type="EMBL" id="GAMC01011058">
    <property type="protein sequence ID" value="JAB95497.1"/>
    <property type="molecule type" value="mRNA"/>
</dbReference>
<feature type="compositionally biased region" description="Low complexity" evidence="10">
    <location>
        <begin position="555"/>
        <end position="569"/>
    </location>
</feature>
<keyword evidence="9" id="KW-0175">Coiled coil</keyword>
<proteinExistence type="evidence at transcript level"/>
<dbReference type="PANTHER" id="PTHR46097:SF3">
    <property type="entry name" value="ARF GTPASE-ACTIVATING PROTEIN GIT"/>
    <property type="match status" value="1"/>
</dbReference>
<name>W8BA04_CERCA</name>
<dbReference type="SMART" id="SM00248">
    <property type="entry name" value="ANK"/>
    <property type="match status" value="3"/>
</dbReference>
<evidence type="ECO:0000256" key="7">
    <source>
        <dbReference type="PROSITE-ProRule" id="PRU00023"/>
    </source>
</evidence>
<evidence type="ECO:0000256" key="6">
    <source>
        <dbReference type="ARBA" id="ARBA00023043"/>
    </source>
</evidence>
<dbReference type="InterPro" id="IPR037278">
    <property type="entry name" value="ARFGAP/RecO"/>
</dbReference>
<feature type="compositionally biased region" description="Basic and acidic residues" evidence="10">
    <location>
        <begin position="143"/>
        <end position="152"/>
    </location>
</feature>
<keyword evidence="3" id="KW-0677">Repeat</keyword>
<dbReference type="EMBL" id="GAMC01011049">
    <property type="protein sequence ID" value="JAB95506.1"/>
    <property type="molecule type" value="mRNA"/>
</dbReference>
<dbReference type="SMART" id="SM00555">
    <property type="entry name" value="GIT"/>
    <property type="match status" value="2"/>
</dbReference>
<keyword evidence="4 8" id="KW-0863">Zinc-finger</keyword>
<dbReference type="InterPro" id="IPR036770">
    <property type="entry name" value="Ankyrin_rpt-contain_sf"/>
</dbReference>
<dbReference type="InterPro" id="IPR022018">
    <property type="entry name" value="GIT1_C"/>
</dbReference>
<dbReference type="PRINTS" id="PR00405">
    <property type="entry name" value="REVINTRACTNG"/>
</dbReference>
<keyword evidence="2" id="KW-0479">Metal-binding</keyword>
<dbReference type="Pfam" id="PF01412">
    <property type="entry name" value="ArfGap"/>
    <property type="match status" value="1"/>
</dbReference>
<dbReference type="SMART" id="SM00105">
    <property type="entry name" value="ArfGap"/>
    <property type="match status" value="1"/>
</dbReference>
<evidence type="ECO:0000313" key="12">
    <source>
        <dbReference type="EMBL" id="JAB95497.1"/>
    </source>
</evidence>
<feature type="region of interest" description="Disordered" evidence="10">
    <location>
        <begin position="127"/>
        <end position="152"/>
    </location>
</feature>
<evidence type="ECO:0000256" key="1">
    <source>
        <dbReference type="ARBA" id="ARBA00022468"/>
    </source>
</evidence>